<dbReference type="GO" id="GO:0019629">
    <property type="term" value="P:propionate catabolic process, 2-methylcitrate cycle"/>
    <property type="evidence" value="ECO:0007669"/>
    <property type="project" value="TreeGrafter"/>
</dbReference>
<organism evidence="6 7">
    <name type="scientific">Malassezia equina</name>
    <dbReference type="NCBI Taxonomy" id="1381935"/>
    <lineage>
        <taxon>Eukaryota</taxon>
        <taxon>Fungi</taxon>
        <taxon>Dikarya</taxon>
        <taxon>Basidiomycota</taxon>
        <taxon>Ustilaginomycotina</taxon>
        <taxon>Malasseziomycetes</taxon>
        <taxon>Malasseziales</taxon>
        <taxon>Malasseziaceae</taxon>
        <taxon>Malassezia</taxon>
    </lineage>
</organism>
<comment type="similarity">
    <text evidence="1">Belongs to the isocitrate lyase/PEP mutase superfamily. Isocitrate lyase family.</text>
</comment>
<dbReference type="GO" id="GO:0046421">
    <property type="term" value="F:methylisocitrate lyase activity"/>
    <property type="evidence" value="ECO:0007669"/>
    <property type="project" value="UniProtKB-EC"/>
</dbReference>
<proteinExistence type="inferred from homology"/>
<name>A0AAF0J085_9BASI</name>
<evidence type="ECO:0000313" key="6">
    <source>
        <dbReference type="EMBL" id="WFD24669.1"/>
    </source>
</evidence>
<dbReference type="InterPro" id="IPR040442">
    <property type="entry name" value="Pyrv_kinase-like_dom_sf"/>
</dbReference>
<evidence type="ECO:0000256" key="3">
    <source>
        <dbReference type="ARBA" id="ARBA00023239"/>
    </source>
</evidence>
<dbReference type="PANTHER" id="PTHR21631">
    <property type="entry name" value="ISOCITRATE LYASE/MALATE SYNTHASE"/>
    <property type="match status" value="1"/>
</dbReference>
<dbReference type="InterPro" id="IPR006254">
    <property type="entry name" value="Isocitrate_lyase"/>
</dbReference>
<dbReference type="PROSITE" id="PS00161">
    <property type="entry name" value="ISOCITRATE_LYASE"/>
    <property type="match status" value="1"/>
</dbReference>
<evidence type="ECO:0000256" key="2">
    <source>
        <dbReference type="ARBA" id="ARBA00012260"/>
    </source>
</evidence>
<dbReference type="SUPFAM" id="SSF51621">
    <property type="entry name" value="Phosphoenolpyruvate/pyruvate domain"/>
    <property type="match status" value="1"/>
</dbReference>
<keyword evidence="7" id="KW-1185">Reference proteome</keyword>
<dbReference type="GO" id="GO:0004451">
    <property type="term" value="F:isocitrate lyase activity"/>
    <property type="evidence" value="ECO:0007669"/>
    <property type="project" value="InterPro"/>
</dbReference>
<dbReference type="InterPro" id="IPR004843">
    <property type="entry name" value="Calcineurin-like_PHP"/>
</dbReference>
<dbReference type="PANTHER" id="PTHR21631:SF13">
    <property type="entry name" value="MITOCHONDRIAL 2-METHYLISOCITRATE LYASE ICL2"/>
    <property type="match status" value="1"/>
</dbReference>
<dbReference type="InterPro" id="IPR041805">
    <property type="entry name" value="ASMase/PPN1_MPP"/>
</dbReference>
<dbReference type="Pfam" id="PF00149">
    <property type="entry name" value="Metallophos"/>
    <property type="match status" value="1"/>
</dbReference>
<dbReference type="InterPro" id="IPR029052">
    <property type="entry name" value="Metallo-depent_PP-like"/>
</dbReference>
<dbReference type="GO" id="GO:0016787">
    <property type="term" value="F:hydrolase activity"/>
    <property type="evidence" value="ECO:0007669"/>
    <property type="project" value="InterPro"/>
</dbReference>
<dbReference type="EMBL" id="CP119906">
    <property type="protein sequence ID" value="WFD24669.1"/>
    <property type="molecule type" value="Genomic_DNA"/>
</dbReference>
<dbReference type="CDD" id="cd00377">
    <property type="entry name" value="ICL_PEPM"/>
    <property type="match status" value="1"/>
</dbReference>
<gene>
    <name evidence="6" type="primary">ICL2</name>
    <name evidence="6" type="ORF">MEQU1_003372</name>
</gene>
<dbReference type="InterPro" id="IPR039556">
    <property type="entry name" value="ICL/PEPM"/>
</dbReference>
<dbReference type="SUPFAM" id="SSF56300">
    <property type="entry name" value="Metallo-dependent phosphatases"/>
    <property type="match status" value="1"/>
</dbReference>
<dbReference type="GO" id="GO:0005759">
    <property type="term" value="C:mitochondrial matrix"/>
    <property type="evidence" value="ECO:0007669"/>
    <property type="project" value="TreeGrafter"/>
</dbReference>
<feature type="domain" description="Calcineurin-like phosphoesterase" evidence="5">
    <location>
        <begin position="580"/>
        <end position="844"/>
    </location>
</feature>
<dbReference type="Proteomes" id="UP001214415">
    <property type="component" value="Chromosome 7"/>
</dbReference>
<sequence>MALRRAVRPLVDDLDEGSAADARAVALGHRAKSSETAKTAAPLTASTYIPAPPPLRVAPPSLDEETQQFEEAVRDVEKWLKSPRFEGIVRPYSARDIVSKRGTMPVQPPASALLADKLYATLQKHAQERTALATLGAVDPAQQSQMAMQQEAVYVSGNEVGPDLADYPYTTVPNQVQRLFKAQLHHDRKHWDDRCHMSAEERAHTPWVDYLRPIIADGDAGHGGLSSVFRLAKLFAEQGAAAIHLEDQLHGGKKCGHQAGKVLVPTGEHIHRLITTRFAWDILGASNLLIARTDSESAKLLSSNIDERDHEFIKGAYNLPEHTASLAETLAELESHGATKSELERAEREWMEGVMLLTFNEAVAHHNASNPTRLAEYDRRVEGGVSHSKARRIAEEVFGAEGVPQWDWDAPRTREGYYHYKGGLAAAIKRANQFAPYSDLLWLETHTPDVAQAQGLAAKIHEQHRGKWLVYNLSPSFNWAAHGFSDEDLRNFVGDLAQAGFVLQLISLAGVHLSGAAACELSRAFAKDGMLAYVELVQRKERKLRTDLLTHQRWSGAMYMDRVLQTHVFATQRDAPLSGRFLHITDMHVDGHYKEGAAVVSQCHWDAPHKKHGGQWRSGYWGTPVSDCDSPLHLANATLQWVKQAFEPEPNDAVSGVPAHPFDFILWTGDSARHEQDNAIPRTPQEILDLNRYTVSLFEHYFPHVPLVPNFGNNDIQLHNTMPGGPTKEIEAFSQIWQNHIPLDQREAFLRGGYFAKDVIPDKLGVISLNTLYFYDSNKAVDGCPRRRRRQKDDNVDPGTLQLEWLAERLTEFRRRNMQVHLIGHVPPTAGNYFERCYDVYTELILRFQDTIVGQHFGHMNLDAFFVQESAIVSKKHPRPKIPIVFKRIEEDLRYDYESLPGNARTNMDLYSVFYEAPSMVPTYLPSLRVWTYNTSLEHSNRPVWPQEVTTDLPLLLDYVSYDLCDDDEISNECEPYPVPGDVSVWKKDRQHHRPTHRRRHRRRDQRLPRYASPFSPSRTNTFLTPLGYSQWVLDLEAANAEVLHMRKKHGGPLPANLSLEFDLEYTTYTAPVLWHQYQDELVSPSEVLPPPHHHVSPGDHHIPVPHRLLERVLKQASLTSPFYYEKDEWHLARPLKPLTHYARDDMTLRSVMDLARRLVLDKRLWKSFVHRMYTNSLMNN</sequence>
<dbReference type="Gene3D" id="1.10.10.850">
    <property type="match status" value="1"/>
</dbReference>
<protein>
    <recommendedName>
        <fullName evidence="2">methylisocitrate lyase</fullName>
        <ecNumber evidence="2">4.1.3.30</ecNumber>
    </recommendedName>
</protein>
<dbReference type="Gene3D" id="3.20.20.60">
    <property type="entry name" value="Phosphoenolpyruvate-binding domains"/>
    <property type="match status" value="1"/>
</dbReference>
<dbReference type="Pfam" id="PF00463">
    <property type="entry name" value="ICL"/>
    <property type="match status" value="1"/>
</dbReference>
<feature type="compositionally biased region" description="Basic residues" evidence="4">
    <location>
        <begin position="989"/>
        <end position="1005"/>
    </location>
</feature>
<evidence type="ECO:0000256" key="1">
    <source>
        <dbReference type="ARBA" id="ARBA00005704"/>
    </source>
</evidence>
<dbReference type="CDD" id="cd00842">
    <property type="entry name" value="MPP_ASMase"/>
    <property type="match status" value="1"/>
</dbReference>
<dbReference type="InterPro" id="IPR015813">
    <property type="entry name" value="Pyrv/PenolPyrv_kinase-like_dom"/>
</dbReference>
<evidence type="ECO:0000256" key="4">
    <source>
        <dbReference type="SAM" id="MobiDB-lite"/>
    </source>
</evidence>
<feature type="region of interest" description="Disordered" evidence="4">
    <location>
        <begin position="988"/>
        <end position="1014"/>
    </location>
</feature>
<accession>A0AAF0J085</accession>
<evidence type="ECO:0000259" key="5">
    <source>
        <dbReference type="Pfam" id="PF00149"/>
    </source>
</evidence>
<dbReference type="AlphaFoldDB" id="A0AAF0J085"/>
<keyword evidence="3 6" id="KW-0456">Lyase</keyword>
<dbReference type="NCBIfam" id="TIGR01346">
    <property type="entry name" value="isocit_lyase"/>
    <property type="match status" value="1"/>
</dbReference>
<dbReference type="EC" id="4.1.3.30" evidence="2"/>
<evidence type="ECO:0000313" key="7">
    <source>
        <dbReference type="Proteomes" id="UP001214415"/>
    </source>
</evidence>
<dbReference type="InterPro" id="IPR018523">
    <property type="entry name" value="Isocitrate_lyase_ph_CS"/>
</dbReference>
<reference evidence="6" key="1">
    <citation type="submission" date="2023-03" db="EMBL/GenBank/DDBJ databases">
        <title>Mating type loci evolution in Malassezia.</title>
        <authorList>
            <person name="Coelho M.A."/>
        </authorList>
    </citation>
    <scope>NUCLEOTIDE SEQUENCE</scope>
    <source>
        <strain evidence="6">CBS 12830</strain>
    </source>
</reference>